<name>A0A7X0SLY5_9BACL</name>
<dbReference type="InterPro" id="IPR036291">
    <property type="entry name" value="NAD(P)-bd_dom_sf"/>
</dbReference>
<dbReference type="GO" id="GO:0016491">
    <property type="term" value="F:oxidoreductase activity"/>
    <property type="evidence" value="ECO:0007669"/>
    <property type="project" value="UniProtKB-KW"/>
</dbReference>
<dbReference type="RefSeq" id="WP_185129984.1">
    <property type="nucleotide sequence ID" value="NZ_JACJVO010000019.1"/>
</dbReference>
<dbReference type="InterPro" id="IPR051122">
    <property type="entry name" value="SDR_DHRS6-like"/>
</dbReference>
<evidence type="ECO:0000256" key="1">
    <source>
        <dbReference type="ARBA" id="ARBA00006484"/>
    </source>
</evidence>
<comment type="similarity">
    <text evidence="1">Belongs to the short-chain dehydrogenases/reductases (SDR) family.</text>
</comment>
<dbReference type="PANTHER" id="PTHR43477">
    <property type="entry name" value="DIHYDROANTICAPSIN 7-DEHYDROGENASE"/>
    <property type="match status" value="1"/>
</dbReference>
<evidence type="ECO:0000313" key="5">
    <source>
        <dbReference type="Proteomes" id="UP000564644"/>
    </source>
</evidence>
<evidence type="ECO:0000256" key="2">
    <source>
        <dbReference type="ARBA" id="ARBA00023002"/>
    </source>
</evidence>
<keyword evidence="2" id="KW-0560">Oxidoreductase</keyword>
<dbReference type="PANTHER" id="PTHR43477:SF1">
    <property type="entry name" value="DIHYDROANTICAPSIN 7-DEHYDROGENASE"/>
    <property type="match status" value="1"/>
</dbReference>
<protein>
    <submittedName>
        <fullName evidence="4">Short chain dehydrogenase</fullName>
    </submittedName>
</protein>
<sequence>MRKRKVIVIGATGTIGSALADLLEANHYEVVRASRKGTVRVDLEDESSMEALFASVLDVDAIAVTAGSGKLTPFSQISEEDFRFGMKSKVLGQISLARRAAERLNEGGSITLTSGNMFESLIPGSAVSAFVNDGLEGFVRAAAIELPRGIRFNIVSPGWVKETLENMSFDVKAGLGLTNVSGTLASAVAQAYLKAIEGTMNGQTIRP</sequence>
<dbReference type="InterPro" id="IPR002347">
    <property type="entry name" value="SDR_fam"/>
</dbReference>
<feature type="signal peptide" evidence="3">
    <location>
        <begin position="1"/>
        <end position="20"/>
    </location>
</feature>
<dbReference type="Proteomes" id="UP000564644">
    <property type="component" value="Unassembled WGS sequence"/>
</dbReference>
<dbReference type="CDD" id="cd11731">
    <property type="entry name" value="Lin1944_like_SDR_c"/>
    <property type="match status" value="1"/>
</dbReference>
<dbReference type="SUPFAM" id="SSF51735">
    <property type="entry name" value="NAD(P)-binding Rossmann-fold domains"/>
    <property type="match status" value="1"/>
</dbReference>
<comment type="caution">
    <text evidence="4">The sequence shown here is derived from an EMBL/GenBank/DDBJ whole genome shotgun (WGS) entry which is preliminary data.</text>
</comment>
<dbReference type="Gene3D" id="3.40.50.720">
    <property type="entry name" value="NAD(P)-binding Rossmann-like Domain"/>
    <property type="match status" value="1"/>
</dbReference>
<dbReference type="Pfam" id="PF13561">
    <property type="entry name" value="adh_short_C2"/>
    <property type="match status" value="1"/>
</dbReference>
<evidence type="ECO:0000313" key="4">
    <source>
        <dbReference type="EMBL" id="MBB6732311.1"/>
    </source>
</evidence>
<organism evidence="4 5">
    <name type="scientific">Cohnella zeiphila</name>
    <dbReference type="NCBI Taxonomy" id="2761120"/>
    <lineage>
        <taxon>Bacteria</taxon>
        <taxon>Bacillati</taxon>
        <taxon>Bacillota</taxon>
        <taxon>Bacilli</taxon>
        <taxon>Bacillales</taxon>
        <taxon>Paenibacillaceae</taxon>
        <taxon>Cohnella</taxon>
    </lineage>
</organism>
<reference evidence="4 5" key="1">
    <citation type="submission" date="2020-08" db="EMBL/GenBank/DDBJ databases">
        <title>Cohnella phylogeny.</title>
        <authorList>
            <person name="Dunlap C."/>
        </authorList>
    </citation>
    <scope>NUCLEOTIDE SEQUENCE [LARGE SCALE GENOMIC DNA]</scope>
    <source>
        <strain evidence="4 5">CBP 2801</strain>
    </source>
</reference>
<accession>A0A7X0SLY5</accession>
<gene>
    <name evidence="4" type="ORF">H7C18_15430</name>
</gene>
<dbReference type="AlphaFoldDB" id="A0A7X0SLY5"/>
<proteinExistence type="inferred from homology"/>
<evidence type="ECO:0000256" key="3">
    <source>
        <dbReference type="SAM" id="SignalP"/>
    </source>
</evidence>
<keyword evidence="3" id="KW-0732">Signal</keyword>
<feature type="chain" id="PRO_5039696872" evidence="3">
    <location>
        <begin position="21"/>
        <end position="207"/>
    </location>
</feature>
<dbReference type="PRINTS" id="PR00081">
    <property type="entry name" value="GDHRDH"/>
</dbReference>
<dbReference type="EMBL" id="JACJVO010000019">
    <property type="protein sequence ID" value="MBB6732311.1"/>
    <property type="molecule type" value="Genomic_DNA"/>
</dbReference>
<dbReference type="NCBIfam" id="NF005754">
    <property type="entry name" value="PRK07578.1"/>
    <property type="match status" value="1"/>
</dbReference>
<keyword evidence="5" id="KW-1185">Reference proteome</keyword>